<dbReference type="PANTHER" id="PTHR12599">
    <property type="entry name" value="PTERIN-4-ALPHA-CARBINOLAMINE DEHYDRATASE"/>
    <property type="match status" value="1"/>
</dbReference>
<dbReference type="EC" id="4.2.1.96" evidence="3"/>
<accession>A0A0G4KHN9</accession>
<dbReference type="SUPFAM" id="SSF55248">
    <property type="entry name" value="PCD-like"/>
    <property type="match status" value="1"/>
</dbReference>
<comment type="similarity">
    <text evidence="2">Belongs to the pterin-4-alpha-carbinolamine dehydratase family.</text>
</comment>
<name>A0A0G4KHN9_VERLO</name>
<proteinExistence type="inferred from homology"/>
<dbReference type="InterPro" id="IPR001533">
    <property type="entry name" value="Pterin_deHydtase"/>
</dbReference>
<evidence type="ECO:0000313" key="7">
    <source>
        <dbReference type="Proteomes" id="UP000044602"/>
    </source>
</evidence>
<evidence type="ECO:0000256" key="4">
    <source>
        <dbReference type="ARBA" id="ARBA00023239"/>
    </source>
</evidence>
<sequence length="175" mass="18912">MLLPRATRPRLSLVPRNAIRAFTTAPAAMAAQPPNFSQGADPSALTPRLAPLLAPGRWSLTNEGAALERTFRFKTFAKTWDFMTAVSLQCKLKNHHPEWSNPQVYNTTFIRWTTHEPKGLSAKDVTLATLCDELAKDFGEVVEDASAAKETQTCALGGLADTAVAAGGDCCVPKK</sequence>
<evidence type="ECO:0000256" key="1">
    <source>
        <dbReference type="ARBA" id="ARBA00001554"/>
    </source>
</evidence>
<protein>
    <recommendedName>
        <fullName evidence="3">4a-hydroxytetrahydrobiopterin dehydratase</fullName>
        <ecNumber evidence="3">4.2.1.96</ecNumber>
    </recommendedName>
    <alternativeName>
        <fullName evidence="5">4-alpha-hydroxy-tetrahydropterin dehydratase</fullName>
    </alternativeName>
</protein>
<dbReference type="GO" id="GO:0006729">
    <property type="term" value="P:tetrahydrobiopterin biosynthetic process"/>
    <property type="evidence" value="ECO:0007669"/>
    <property type="project" value="InterPro"/>
</dbReference>
<evidence type="ECO:0000256" key="3">
    <source>
        <dbReference type="ARBA" id="ARBA00013252"/>
    </source>
</evidence>
<reference evidence="6 7" key="1">
    <citation type="submission" date="2015-05" db="EMBL/GenBank/DDBJ databases">
        <authorList>
            <person name="Wang D.B."/>
            <person name="Wang M."/>
        </authorList>
    </citation>
    <scope>NUCLEOTIDE SEQUENCE [LARGE SCALE GENOMIC DNA]</scope>
    <source>
        <strain evidence="6">VL1</strain>
    </source>
</reference>
<gene>
    <name evidence="6" type="ORF">BN1708_002110</name>
</gene>
<comment type="catalytic activity">
    <reaction evidence="1">
        <text>(4aS,6R)-4a-hydroxy-L-erythro-5,6,7,8-tetrahydrobiopterin = (6R)-L-erythro-6,7-dihydrobiopterin + H2O</text>
        <dbReference type="Rhea" id="RHEA:11920"/>
        <dbReference type="ChEBI" id="CHEBI:15377"/>
        <dbReference type="ChEBI" id="CHEBI:15642"/>
        <dbReference type="ChEBI" id="CHEBI:43120"/>
        <dbReference type="EC" id="4.2.1.96"/>
    </reaction>
</comment>
<evidence type="ECO:0000256" key="2">
    <source>
        <dbReference type="ARBA" id="ARBA00006472"/>
    </source>
</evidence>
<dbReference type="Gene3D" id="3.30.1360.20">
    <property type="entry name" value="Transcriptional coactivator/pterin dehydratase"/>
    <property type="match status" value="1"/>
</dbReference>
<dbReference type="AlphaFoldDB" id="A0A0G4KHN9"/>
<dbReference type="STRING" id="100787.A0A0G4KHN9"/>
<dbReference type="Pfam" id="PF01329">
    <property type="entry name" value="Pterin_4a"/>
    <property type="match status" value="1"/>
</dbReference>
<dbReference type="CDD" id="cd00488">
    <property type="entry name" value="PCD_DCoH"/>
    <property type="match status" value="1"/>
</dbReference>
<dbReference type="Proteomes" id="UP000044602">
    <property type="component" value="Unassembled WGS sequence"/>
</dbReference>
<evidence type="ECO:0000256" key="5">
    <source>
        <dbReference type="ARBA" id="ARBA00030497"/>
    </source>
</evidence>
<dbReference type="PANTHER" id="PTHR12599:SF0">
    <property type="entry name" value="PTERIN-4-ALPHA-CARBINOLAMINE DEHYDRATASE"/>
    <property type="match status" value="1"/>
</dbReference>
<dbReference type="InterPro" id="IPR036428">
    <property type="entry name" value="PCD_sf"/>
</dbReference>
<keyword evidence="7" id="KW-1185">Reference proteome</keyword>
<dbReference type="EMBL" id="CVQH01001113">
    <property type="protein sequence ID" value="CRJ96147.1"/>
    <property type="molecule type" value="Genomic_DNA"/>
</dbReference>
<keyword evidence="4" id="KW-0456">Lyase</keyword>
<dbReference type="GO" id="GO:0008124">
    <property type="term" value="F:4-alpha-hydroxytetrahydrobiopterin dehydratase activity"/>
    <property type="evidence" value="ECO:0007669"/>
    <property type="project" value="UniProtKB-EC"/>
</dbReference>
<organism evidence="6 7">
    <name type="scientific">Verticillium longisporum</name>
    <name type="common">Verticillium dahliae var. longisporum</name>
    <dbReference type="NCBI Taxonomy" id="100787"/>
    <lineage>
        <taxon>Eukaryota</taxon>
        <taxon>Fungi</taxon>
        <taxon>Dikarya</taxon>
        <taxon>Ascomycota</taxon>
        <taxon>Pezizomycotina</taxon>
        <taxon>Sordariomycetes</taxon>
        <taxon>Hypocreomycetidae</taxon>
        <taxon>Glomerellales</taxon>
        <taxon>Plectosphaerellaceae</taxon>
        <taxon>Verticillium</taxon>
    </lineage>
</organism>
<evidence type="ECO:0000313" key="6">
    <source>
        <dbReference type="EMBL" id="CRJ96147.1"/>
    </source>
</evidence>